<feature type="compositionally biased region" description="Basic residues" evidence="8">
    <location>
        <begin position="1"/>
        <end position="23"/>
    </location>
</feature>
<dbReference type="InParanoid" id="G8JVP4"/>
<proteinExistence type="inferred from homology"/>
<feature type="compositionally biased region" description="Polar residues" evidence="8">
    <location>
        <begin position="439"/>
        <end position="454"/>
    </location>
</feature>
<feature type="compositionally biased region" description="Polar residues" evidence="8">
    <location>
        <begin position="2102"/>
        <end position="2111"/>
    </location>
</feature>
<evidence type="ECO:0000256" key="4">
    <source>
        <dbReference type="ARBA" id="ARBA00022824"/>
    </source>
</evidence>
<dbReference type="FunCoup" id="G8JVP4">
    <property type="interactions" value="110"/>
</dbReference>
<protein>
    <recommendedName>
        <fullName evidence="7">Protein transport protein sec16</fullName>
    </recommendedName>
</protein>
<gene>
    <name evidence="11" type="ordered locus">Ecym_7056</name>
</gene>
<dbReference type="PANTHER" id="PTHR13402">
    <property type="entry name" value="RGPR-RELATED"/>
    <property type="match status" value="1"/>
</dbReference>
<dbReference type="Proteomes" id="UP000006790">
    <property type="component" value="Chromosome 7"/>
</dbReference>
<comment type="similarity">
    <text evidence="2 7">Belongs to the SEC16 family.</text>
</comment>
<dbReference type="KEGG" id="erc:Ecym_7056"/>
<dbReference type="InterPro" id="IPR024340">
    <property type="entry name" value="Sec16_CCD"/>
</dbReference>
<feature type="compositionally biased region" description="Polar residues" evidence="8">
    <location>
        <begin position="420"/>
        <end position="430"/>
    </location>
</feature>
<keyword evidence="5 7" id="KW-0931">ER-Golgi transport</keyword>
<feature type="region of interest" description="Disordered" evidence="8">
    <location>
        <begin position="1763"/>
        <end position="1816"/>
    </location>
</feature>
<evidence type="ECO:0000256" key="3">
    <source>
        <dbReference type="ARBA" id="ARBA00022448"/>
    </source>
</evidence>
<keyword evidence="7" id="KW-0472">Membrane</keyword>
<dbReference type="GeneID" id="11471201"/>
<evidence type="ECO:0000313" key="11">
    <source>
        <dbReference type="EMBL" id="AET40909.1"/>
    </source>
</evidence>
<accession>G8JVP4</accession>
<evidence type="ECO:0000259" key="9">
    <source>
        <dbReference type="Pfam" id="PF12931"/>
    </source>
</evidence>
<feature type="compositionally biased region" description="Low complexity" evidence="8">
    <location>
        <begin position="2065"/>
        <end position="2080"/>
    </location>
</feature>
<feature type="compositionally biased region" description="Low complexity" evidence="8">
    <location>
        <begin position="1541"/>
        <end position="1556"/>
    </location>
</feature>
<feature type="compositionally biased region" description="Polar residues" evidence="8">
    <location>
        <begin position="779"/>
        <end position="792"/>
    </location>
</feature>
<feature type="compositionally biased region" description="Polar residues" evidence="8">
    <location>
        <begin position="2081"/>
        <end position="2093"/>
    </location>
</feature>
<comment type="subcellular location">
    <subcellularLocation>
        <location evidence="1">Endoplasmic reticulum membrane</location>
        <topology evidence="1">Peripheral membrane protein</topology>
        <orientation evidence="1">Cytoplasmic side</orientation>
    </subcellularLocation>
</comment>
<feature type="region of interest" description="Disordered" evidence="8">
    <location>
        <begin position="1515"/>
        <end position="1573"/>
    </location>
</feature>
<dbReference type="OrthoDB" id="8918678at2759"/>
<feature type="region of interest" description="Disordered" evidence="8">
    <location>
        <begin position="1437"/>
        <end position="1471"/>
    </location>
</feature>
<feature type="region of interest" description="Disordered" evidence="8">
    <location>
        <begin position="2065"/>
        <end position="2129"/>
    </location>
</feature>
<evidence type="ECO:0000256" key="8">
    <source>
        <dbReference type="SAM" id="MobiDB-lite"/>
    </source>
</evidence>
<feature type="compositionally biased region" description="Acidic residues" evidence="8">
    <location>
        <begin position="384"/>
        <end position="394"/>
    </location>
</feature>
<organism evidence="11 12">
    <name type="scientific">Eremothecium cymbalariae (strain CBS 270.75 / DBVPG 7215 / KCTC 17166 / NRRL Y-17582)</name>
    <name type="common">Yeast</name>
    <dbReference type="NCBI Taxonomy" id="931890"/>
    <lineage>
        <taxon>Eukaryota</taxon>
        <taxon>Fungi</taxon>
        <taxon>Dikarya</taxon>
        <taxon>Ascomycota</taxon>
        <taxon>Saccharomycotina</taxon>
        <taxon>Saccharomycetes</taxon>
        <taxon>Saccharomycetales</taxon>
        <taxon>Saccharomycetaceae</taxon>
        <taxon>Eremothecium</taxon>
    </lineage>
</organism>
<evidence type="ECO:0000256" key="1">
    <source>
        <dbReference type="ARBA" id="ARBA00004397"/>
    </source>
</evidence>
<evidence type="ECO:0000256" key="5">
    <source>
        <dbReference type="ARBA" id="ARBA00022892"/>
    </source>
</evidence>
<feature type="region of interest" description="Disordered" evidence="8">
    <location>
        <begin position="1336"/>
        <end position="1360"/>
    </location>
</feature>
<feature type="region of interest" description="Disordered" evidence="8">
    <location>
        <begin position="384"/>
        <end position="454"/>
    </location>
</feature>
<dbReference type="HOGENOM" id="CLU_000768_0_0_1"/>
<evidence type="ECO:0000259" key="10">
    <source>
        <dbReference type="Pfam" id="PF12932"/>
    </source>
</evidence>
<feature type="compositionally biased region" description="Low complexity" evidence="8">
    <location>
        <begin position="1764"/>
        <end position="1776"/>
    </location>
</feature>
<feature type="region of interest" description="Disordered" evidence="8">
    <location>
        <begin position="773"/>
        <end position="792"/>
    </location>
</feature>
<dbReference type="Gene3D" id="1.20.58.940">
    <property type="match status" value="1"/>
</dbReference>
<feature type="compositionally biased region" description="Polar residues" evidence="8">
    <location>
        <begin position="1348"/>
        <end position="1360"/>
    </location>
</feature>
<feature type="compositionally biased region" description="Polar residues" evidence="8">
    <location>
        <begin position="1777"/>
        <end position="1790"/>
    </location>
</feature>
<feature type="domain" description="Sec16 Sec23-binding" evidence="9">
    <location>
        <begin position="1010"/>
        <end position="1294"/>
    </location>
</feature>
<feature type="region of interest" description="Disordered" evidence="8">
    <location>
        <begin position="1479"/>
        <end position="1498"/>
    </location>
</feature>
<reference evidence="12" key="1">
    <citation type="journal article" date="2012" name="G3 (Bethesda)">
        <title>Pichia sorbitophila, an interspecies yeast hybrid reveals early steps of genome resolution following polyploidization.</title>
        <authorList>
            <person name="Leh Louis V."/>
            <person name="Despons L."/>
            <person name="Friedrich A."/>
            <person name="Martin T."/>
            <person name="Durrens P."/>
            <person name="Casaregola S."/>
            <person name="Neuveglise C."/>
            <person name="Fairhead C."/>
            <person name="Marck C."/>
            <person name="Cruz J.A."/>
            <person name="Straub M.L."/>
            <person name="Kugler V."/>
            <person name="Sacerdot C."/>
            <person name="Uzunov Z."/>
            <person name="Thierry A."/>
            <person name="Weiss S."/>
            <person name="Bleykasten C."/>
            <person name="De Montigny J."/>
            <person name="Jacques N."/>
            <person name="Jung P."/>
            <person name="Lemaire M."/>
            <person name="Mallet S."/>
            <person name="Morel G."/>
            <person name="Richard G.F."/>
            <person name="Sarkar A."/>
            <person name="Savel G."/>
            <person name="Schacherer J."/>
            <person name="Seret M.L."/>
            <person name="Talla E."/>
            <person name="Samson G."/>
            <person name="Jubin C."/>
            <person name="Poulain J."/>
            <person name="Vacherie B."/>
            <person name="Barbe V."/>
            <person name="Pelletier E."/>
            <person name="Sherman D.J."/>
            <person name="Westhof E."/>
            <person name="Weissenbach J."/>
            <person name="Baret P.V."/>
            <person name="Wincker P."/>
            <person name="Gaillardin C."/>
            <person name="Dujon B."/>
            <person name="Souciet J.L."/>
        </authorList>
    </citation>
    <scope>NUCLEOTIDE SEQUENCE [LARGE SCALE GENOMIC DNA]</scope>
    <source>
        <strain evidence="12">CBS 270.75 / DBVPG 7215 / KCTC 17166 / NRRL Y-17582</strain>
    </source>
</reference>
<dbReference type="OMA" id="NQPPPIM"/>
<dbReference type="GO" id="GO:0016192">
    <property type="term" value="P:vesicle-mediated transport"/>
    <property type="evidence" value="ECO:0007669"/>
    <property type="project" value="UniProtKB-KW"/>
</dbReference>
<keyword evidence="12" id="KW-1185">Reference proteome</keyword>
<evidence type="ECO:0000256" key="7">
    <source>
        <dbReference type="RuleBase" id="RU364101"/>
    </source>
</evidence>
<dbReference type="RefSeq" id="XP_003647726.1">
    <property type="nucleotide sequence ID" value="XM_003647678.1"/>
</dbReference>
<feature type="region of interest" description="Disordered" evidence="8">
    <location>
        <begin position="268"/>
        <end position="320"/>
    </location>
</feature>
<dbReference type="STRING" id="931890.G8JVP4"/>
<evidence type="ECO:0000256" key="2">
    <source>
        <dbReference type="ARBA" id="ARBA00005927"/>
    </source>
</evidence>
<keyword evidence="3 7" id="KW-0813">Transport</keyword>
<feature type="region of interest" description="Disordered" evidence="8">
    <location>
        <begin position="1"/>
        <end position="30"/>
    </location>
</feature>
<feature type="region of interest" description="Disordered" evidence="8">
    <location>
        <begin position="337"/>
        <end position="368"/>
    </location>
</feature>
<feature type="compositionally biased region" description="Basic and acidic residues" evidence="8">
    <location>
        <begin position="296"/>
        <end position="312"/>
    </location>
</feature>
<feature type="domain" description="Sec16 central conserved" evidence="10">
    <location>
        <begin position="867"/>
        <end position="949"/>
    </location>
</feature>
<dbReference type="GO" id="GO:0006914">
    <property type="term" value="P:autophagy"/>
    <property type="evidence" value="ECO:0007669"/>
    <property type="project" value="UniProtKB-KW"/>
</dbReference>
<keyword evidence="7" id="KW-0653">Protein transport</keyword>
<feature type="region of interest" description="Disordered" evidence="8">
    <location>
        <begin position="1878"/>
        <end position="1965"/>
    </location>
</feature>
<dbReference type="Gene3D" id="6.20.50.30">
    <property type="match status" value="1"/>
</dbReference>
<feature type="region of interest" description="Disordered" evidence="8">
    <location>
        <begin position="1604"/>
        <end position="1657"/>
    </location>
</feature>
<comment type="function">
    <text evidence="6 7">Involved in the initiation of assembly of the COPII coat required for the formation of transport vesicles from the endoplasmic reticulum (ER) and the selection of cargo molecules. Also involved in autophagy.</text>
</comment>
<dbReference type="PANTHER" id="PTHR13402:SF6">
    <property type="entry name" value="SECRETORY 16, ISOFORM I"/>
    <property type="match status" value="1"/>
</dbReference>
<dbReference type="GO" id="GO:0005789">
    <property type="term" value="C:endoplasmic reticulum membrane"/>
    <property type="evidence" value="ECO:0007669"/>
    <property type="project" value="UniProtKB-SubCell"/>
</dbReference>
<keyword evidence="4 7" id="KW-0256">Endoplasmic reticulum</keyword>
<dbReference type="GO" id="GO:0070971">
    <property type="term" value="C:endoplasmic reticulum exit site"/>
    <property type="evidence" value="ECO:0007669"/>
    <property type="project" value="TreeGrafter"/>
</dbReference>
<dbReference type="CDD" id="cd09233">
    <property type="entry name" value="ACE1-Sec16-like"/>
    <property type="match status" value="1"/>
</dbReference>
<dbReference type="GO" id="GO:0007030">
    <property type="term" value="P:Golgi organization"/>
    <property type="evidence" value="ECO:0007669"/>
    <property type="project" value="TreeGrafter"/>
</dbReference>
<sequence>MSTDTRRRRNQKKKQKLKQKKAERRLSERVGVNNNEPFLAASSACELMGSLSSVESNGAQFTEGMTDNEIADDLKVLNTEMQHMTSITERFRSIPEVPSELEDVRRNEHSEVIQDNTSPQNVKGDSVDELIHQYGAPTGGSNLKIDIVDFAQKTVNVLPVNSEDHQVDELFAGNTDDTKMPWDDLTTTENNFQQSHIHESELLIDENKRVLETTSIAPEVSIDSLFDEPTSHIDFLKELSRPIESTTNGPKIYNVQIRPAENVAQCATTKESDLDHGDTLFGDASPSNLPWEQPAEDSKEPSVLLSDHKEDSNGNGNKHVPIMDELFSATSIQEKIPWKEADVPNTMKPASVPQEHHDNNKQEANSDEAVKKFSFLDDDDDLLKDEDEQEDDDNGSNKSGDISEAQDDDSFLDSDEELPSVSQVGGSNSYLPKGPGPGFTQSMQNAQGSSYSVNSHTTSAYTATMPKQSIISSISTPETQKNMRYAPLVQASIQPYPQQTVLQGRPNIFGTDPQDQSLIKPVPHESIRKLEEEKKKSDAYDFPLDLVKKNEKQSARPVGVPSGVNSLVTSPRVSAPPPFLSMGPVKQLHVDQTLGQEKPAVPVIPIKNPYQPISETSTPALTPLVAGSSHQKTLSTYSNIYAPVPNTPLSQNTSENSYVTSGAVPPPPKLFVQPGQPQQSGPYGLMAHQNTNKNVLSPPSQNELPKDRRSVGYGMTSRARATSNASVSSIGSYGTQANPYTLQANQQRIQFPQNQMHLPQPVPALQTLGLGVNAGSAAPSPSTQKRTHARSNSSIYAPAQAPHASKYAPTVHPHYQQKYQVNNGSVQKGIPAVVPYGRPVVNIQTPATDPAPGPVQDNYELSRRQFPIFNWSQTAKIVYAMPANPNSSDFIVQSNNAIKNLTVCNFDSVLKPDIALREFPGPLVRGKTRRKDVVKWLELKMKFQQEQHAGKNMLLLAVLKQKLENHAALKEFSKVLYDSEQLLPYLTQPNQTSRTAPNAFKLEASSQLHILASLQTGSPDAALDLALSQKDFALALVLSSLLGRETWASVVDRYLHEEFNDSTFRNPFSVHLLAFVFQVFAGNSKRILQELTTDPVKGNWSLQYWNMILAAILNNINNSSEAIPIPPVVIEFLVGFGVYLIQHNQIEAGIICFVIANVPLSQNEVIPQSGVNFASLGSINSLDAILLSEVYEFSYVTENEQLTHFPTLLYSKAVHAATLLDYGFATTISKYVDVITNSMRNLAKNTSLSIALSNRLELINVRLSGITTGWLGKPKFSSVWGQLDKSFNKFIAGDSDDSSKQHDKTVFDNFTPNASRNASTLDLNHSFTPMRPPVVGNASIPRSHSELPLSNKNTYAPHSVNDNHVISSSRIAGTASGNENVNTPMATVTDGQVPTLKMTHSQYNPSNHHSPRNSDDSHGFLDHVCQAGIPSPANCHTRNSSIPHAVTPPPIFSAPPKKQTCKYETGTGSTLSVDQQYLDRTHSGNSPPKPHSNPTVHDMNITPAKLAAMQTNSSMTDFFAPPPMNVDSKQSGKPFAHGILSHSIPSSSRQSSTFSEVPPPPKKSGSGVSTSPRIKKSAVNYAPSNQYGSLVSQPISAKLQNLSDEADVSGASPQPGSVGETPESSSVGLGDNTVIHTSPVYDKRPQASVKDANPSPTSMKRIILSDQDETFKDEHLLETRAGTTQDSASTIIKYFCDDAPNESITDTKPTQGDFSPGATKSTSVINGNSLSSANLPSKSEHLVNASKNVSKYVEKHVPVSNPYATNNNSTSALSSAHPVSNTSSRRSSINPYMPKSLIDESFSGTTKQDDPEGFSKPSFGYKLSKFGSRDHIGSSVSEPIPESEHLMSPVLAHPVPRTSRFEPIREIYKNEEDSFRSDKVPVIRAASNPNFNPYTPSASEQYYDDVVEDESDDDDEQNDDEKLKREMDRKQEVERKKEKEAAASKAASEKPTTKSQANDTRVNSGTRWFGWLKKDTTEKKPIRAKLGQKNNFYYDEKLKRWVNKDAGEEEILKVSTPPPPPPVVKRKINNTPEIKPRSGSIVGGPAVRTHGAVAPINPQTGECIASTSAPSPSLSPVVPSRQTSSTISLSGKSANGLDDLISLTSGPSSAVSRRKKKPGRGYVNVLNNL</sequence>
<dbReference type="InterPro" id="IPR024298">
    <property type="entry name" value="Sec16_Sec23-bd"/>
</dbReference>
<dbReference type="GO" id="GO:0015031">
    <property type="term" value="P:protein transport"/>
    <property type="evidence" value="ECO:0007669"/>
    <property type="project" value="UniProtKB-KW"/>
</dbReference>
<dbReference type="Pfam" id="PF12932">
    <property type="entry name" value="Sec16"/>
    <property type="match status" value="1"/>
</dbReference>
<dbReference type="EMBL" id="CP002503">
    <property type="protein sequence ID" value="AET40909.1"/>
    <property type="molecule type" value="Genomic_DNA"/>
</dbReference>
<feature type="compositionally biased region" description="Polar residues" evidence="8">
    <location>
        <begin position="1953"/>
        <end position="1965"/>
    </location>
</feature>
<keyword evidence="7" id="KW-0072">Autophagy</keyword>
<evidence type="ECO:0000313" key="12">
    <source>
        <dbReference type="Proteomes" id="UP000006790"/>
    </source>
</evidence>
<feature type="compositionally biased region" description="Acidic residues" evidence="8">
    <location>
        <begin position="1902"/>
        <end position="1919"/>
    </location>
</feature>
<dbReference type="GO" id="GO:0012507">
    <property type="term" value="C:ER to Golgi transport vesicle membrane"/>
    <property type="evidence" value="ECO:0007669"/>
    <property type="project" value="TreeGrafter"/>
</dbReference>
<name>G8JVP4_ERECY</name>
<feature type="compositionally biased region" description="Polar residues" evidence="8">
    <location>
        <begin position="1887"/>
        <end position="1898"/>
    </location>
</feature>
<feature type="compositionally biased region" description="Acidic residues" evidence="8">
    <location>
        <begin position="404"/>
        <end position="418"/>
    </location>
</feature>
<feature type="compositionally biased region" description="Basic and acidic residues" evidence="8">
    <location>
        <begin position="1920"/>
        <end position="1952"/>
    </location>
</feature>
<feature type="region of interest" description="Disordered" evidence="8">
    <location>
        <begin position="1400"/>
        <end position="1419"/>
    </location>
</feature>
<feature type="compositionally biased region" description="Low complexity" evidence="8">
    <location>
        <begin position="1563"/>
        <end position="1572"/>
    </location>
</feature>
<feature type="region of interest" description="Disordered" evidence="8">
    <location>
        <begin position="2011"/>
        <end position="2044"/>
    </location>
</feature>
<dbReference type="eggNOG" id="KOG1913">
    <property type="taxonomic scope" value="Eukaryota"/>
</dbReference>
<dbReference type="Pfam" id="PF12931">
    <property type="entry name" value="TPR_Sec16"/>
    <property type="match status" value="1"/>
</dbReference>
<evidence type="ECO:0000256" key="6">
    <source>
        <dbReference type="ARBA" id="ARBA00024687"/>
    </source>
</evidence>
<dbReference type="GO" id="GO:0070973">
    <property type="term" value="P:protein localization to endoplasmic reticulum exit site"/>
    <property type="evidence" value="ECO:0007669"/>
    <property type="project" value="TreeGrafter"/>
</dbReference>